<evidence type="ECO:0000256" key="1">
    <source>
        <dbReference type="SAM" id="Phobius"/>
    </source>
</evidence>
<evidence type="ECO:0000313" key="3">
    <source>
        <dbReference type="Proteomes" id="UP001328425"/>
    </source>
</evidence>
<keyword evidence="1" id="KW-0472">Membrane</keyword>
<proteinExistence type="predicted"/>
<comment type="caution">
    <text evidence="2">The sequence shown here is derived from an EMBL/GenBank/DDBJ whole genome shotgun (WGS) entry which is preliminary data.</text>
</comment>
<keyword evidence="1" id="KW-0812">Transmembrane</keyword>
<accession>A0ABU7X7U3</accession>
<keyword evidence="3" id="KW-1185">Reference proteome</keyword>
<keyword evidence="1" id="KW-1133">Transmembrane helix</keyword>
<name>A0ABU7X7U3_9FIRM</name>
<organism evidence="2 3">
    <name type="scientific">Peptoniphilus grossensis</name>
    <dbReference type="NCBI Taxonomy" id="1465756"/>
    <lineage>
        <taxon>Bacteria</taxon>
        <taxon>Bacillati</taxon>
        <taxon>Bacillota</taxon>
        <taxon>Tissierellia</taxon>
        <taxon>Tissierellales</taxon>
        <taxon>Peptoniphilaceae</taxon>
        <taxon>Peptoniphilus</taxon>
    </lineage>
</organism>
<reference evidence="2 3" key="1">
    <citation type="submission" date="2022-11" db="EMBL/GenBank/DDBJ databases">
        <title>The First Case of Preauricular Fistular Abscess Caused by Peptoniphilus grossensis.</title>
        <authorList>
            <person name="Byun J.-H."/>
        </authorList>
    </citation>
    <scope>NUCLEOTIDE SEQUENCE [LARGE SCALE GENOMIC DNA]</scope>
    <source>
        <strain evidence="2 3">GYB008</strain>
    </source>
</reference>
<dbReference type="Proteomes" id="UP001328425">
    <property type="component" value="Unassembled WGS sequence"/>
</dbReference>
<evidence type="ECO:0000313" key="2">
    <source>
        <dbReference type="EMBL" id="MEF3317339.1"/>
    </source>
</evidence>
<protein>
    <recommendedName>
        <fullName evidence="4">DUF3139 domain-containing protein</fullName>
    </recommendedName>
</protein>
<gene>
    <name evidence="2" type="ORF">PV361_01305</name>
</gene>
<evidence type="ECO:0008006" key="4">
    <source>
        <dbReference type="Google" id="ProtNLM"/>
    </source>
</evidence>
<feature type="transmembrane region" description="Helical" evidence="1">
    <location>
        <begin position="14"/>
        <end position="32"/>
    </location>
</feature>
<sequence>MLGDDMTKAKIKNIFLSILILSTLTLFLFIGLPREESITKIRSGYGRIFPEYISYKDKKGLIQYRVDLKLNENNIKKDPNSERYYAEYRGTIRPEAFSFK</sequence>
<dbReference type="EMBL" id="JARBCY010000011">
    <property type="protein sequence ID" value="MEF3317339.1"/>
    <property type="molecule type" value="Genomic_DNA"/>
</dbReference>
<dbReference type="RefSeq" id="WP_332086656.1">
    <property type="nucleotide sequence ID" value="NZ_JARBCY010000011.1"/>
</dbReference>